<comment type="caution">
    <text evidence="4">The sequence shown here is derived from an EMBL/GenBank/DDBJ whole genome shotgun (WGS) entry which is preliminary data.</text>
</comment>
<dbReference type="InterPro" id="IPR050362">
    <property type="entry name" value="Cation-dep_OMT"/>
</dbReference>
<dbReference type="PANTHER" id="PTHR10509">
    <property type="entry name" value="O-METHYLTRANSFERASE-RELATED"/>
    <property type="match status" value="1"/>
</dbReference>
<organism evidence="4 5">
    <name type="scientific">Candidatus Borkfalkia faecipullorum</name>
    <dbReference type="NCBI Taxonomy" id="2838510"/>
    <lineage>
        <taxon>Bacteria</taxon>
        <taxon>Bacillati</taxon>
        <taxon>Bacillota</taxon>
        <taxon>Clostridia</taxon>
        <taxon>Christensenellales</taxon>
        <taxon>Christensenellaceae</taxon>
        <taxon>Candidatus Borkfalkia</taxon>
    </lineage>
</organism>
<dbReference type="InterPro" id="IPR002935">
    <property type="entry name" value="SAM_O-MeTrfase"/>
</dbReference>
<evidence type="ECO:0000256" key="1">
    <source>
        <dbReference type="ARBA" id="ARBA00022603"/>
    </source>
</evidence>
<dbReference type="EMBL" id="DXFX01000043">
    <property type="protein sequence ID" value="HIX07474.1"/>
    <property type="molecule type" value="Genomic_DNA"/>
</dbReference>
<dbReference type="PROSITE" id="PS51682">
    <property type="entry name" value="SAM_OMT_I"/>
    <property type="match status" value="1"/>
</dbReference>
<gene>
    <name evidence="4" type="ORF">H9741_03310</name>
</gene>
<reference evidence="4" key="1">
    <citation type="journal article" date="2021" name="PeerJ">
        <title>Extensive microbial diversity within the chicken gut microbiome revealed by metagenomics and culture.</title>
        <authorList>
            <person name="Gilroy R."/>
            <person name="Ravi A."/>
            <person name="Getino M."/>
            <person name="Pursley I."/>
            <person name="Horton D.L."/>
            <person name="Alikhan N.F."/>
            <person name="Baker D."/>
            <person name="Gharbi K."/>
            <person name="Hall N."/>
            <person name="Watson M."/>
            <person name="Adriaenssens E.M."/>
            <person name="Foster-Nyarko E."/>
            <person name="Jarju S."/>
            <person name="Secka A."/>
            <person name="Antonio M."/>
            <person name="Oren A."/>
            <person name="Chaudhuri R.R."/>
            <person name="La Ragione R."/>
            <person name="Hildebrand F."/>
            <person name="Pallen M.J."/>
        </authorList>
    </citation>
    <scope>NUCLEOTIDE SEQUENCE</scope>
    <source>
        <strain evidence="4">811</strain>
    </source>
</reference>
<dbReference type="GO" id="GO:0008171">
    <property type="term" value="F:O-methyltransferase activity"/>
    <property type="evidence" value="ECO:0007669"/>
    <property type="project" value="InterPro"/>
</dbReference>
<dbReference type="Gene3D" id="3.40.50.150">
    <property type="entry name" value="Vaccinia Virus protein VP39"/>
    <property type="match status" value="1"/>
</dbReference>
<dbReference type="SUPFAM" id="SSF53335">
    <property type="entry name" value="S-adenosyl-L-methionine-dependent methyltransferases"/>
    <property type="match status" value="1"/>
</dbReference>
<protein>
    <submittedName>
        <fullName evidence="4">O-methyltransferase</fullName>
    </submittedName>
</protein>
<evidence type="ECO:0000256" key="3">
    <source>
        <dbReference type="ARBA" id="ARBA00022691"/>
    </source>
</evidence>
<accession>A0A9D1V7J3</accession>
<dbReference type="GO" id="GO:0008757">
    <property type="term" value="F:S-adenosylmethionine-dependent methyltransferase activity"/>
    <property type="evidence" value="ECO:0007669"/>
    <property type="project" value="TreeGrafter"/>
</dbReference>
<evidence type="ECO:0000313" key="5">
    <source>
        <dbReference type="Proteomes" id="UP000824204"/>
    </source>
</evidence>
<keyword evidence="2" id="KW-0808">Transferase</keyword>
<dbReference type="AlphaFoldDB" id="A0A9D1V7J3"/>
<dbReference type="Pfam" id="PF01596">
    <property type="entry name" value="Methyltransf_3"/>
    <property type="match status" value="1"/>
</dbReference>
<dbReference type="CDD" id="cd02440">
    <property type="entry name" value="AdoMet_MTases"/>
    <property type="match status" value="1"/>
</dbReference>
<evidence type="ECO:0000256" key="2">
    <source>
        <dbReference type="ARBA" id="ARBA00022679"/>
    </source>
</evidence>
<dbReference type="GO" id="GO:0032259">
    <property type="term" value="P:methylation"/>
    <property type="evidence" value="ECO:0007669"/>
    <property type="project" value="UniProtKB-KW"/>
</dbReference>
<dbReference type="InterPro" id="IPR029063">
    <property type="entry name" value="SAM-dependent_MTases_sf"/>
</dbReference>
<reference evidence="4" key="2">
    <citation type="submission" date="2021-04" db="EMBL/GenBank/DDBJ databases">
        <authorList>
            <person name="Gilroy R."/>
        </authorList>
    </citation>
    <scope>NUCLEOTIDE SEQUENCE</scope>
    <source>
        <strain evidence="4">811</strain>
    </source>
</reference>
<evidence type="ECO:0000313" key="4">
    <source>
        <dbReference type="EMBL" id="HIX07474.1"/>
    </source>
</evidence>
<dbReference type="PANTHER" id="PTHR10509:SF14">
    <property type="entry name" value="CAFFEOYL-COA O-METHYLTRANSFERASE 3-RELATED"/>
    <property type="match status" value="1"/>
</dbReference>
<name>A0A9D1V7J3_9FIRM</name>
<dbReference type="Proteomes" id="UP000824204">
    <property type="component" value="Unassembled WGS sequence"/>
</dbReference>
<keyword evidence="1" id="KW-0489">Methyltransferase</keyword>
<sequence length="205" mass="23192">MDELQFLPPLRIDERLRALREQAMRVRDPSTPDDVLRLLLCVARMRAPERMLEIGTAEGLTSVALLCECREARLTTVELDEERYRRALVNLSDFGVRERANCILGDAADVLPSLEGKFDLIFLDGPKVQYRKYLPDCKRLLSPHGVLFADDVLFGGWVNGKNPVPEKRRMLAEHIREYLTAVCADEDLITSILDIGEGVAISVKK</sequence>
<proteinExistence type="predicted"/>
<keyword evidence="3" id="KW-0949">S-adenosyl-L-methionine</keyword>